<accession>A0A177FFK3</accession>
<dbReference type="OrthoDB" id="202840at2759"/>
<dbReference type="InterPro" id="IPR050300">
    <property type="entry name" value="GDXG_lipolytic_enzyme"/>
</dbReference>
<name>A0A177FFK3_9EURO</name>
<dbReference type="GO" id="GO:0016787">
    <property type="term" value="F:hydrolase activity"/>
    <property type="evidence" value="ECO:0007669"/>
    <property type="project" value="UniProtKB-KW"/>
</dbReference>
<gene>
    <name evidence="4" type="ORF">AYO21_03367</name>
</gene>
<evidence type="ECO:0000256" key="1">
    <source>
        <dbReference type="ARBA" id="ARBA00022801"/>
    </source>
</evidence>
<sequence>MTGHADRGIRLFHYEASPYAQKIVLYLALRQLPYAEVKQPMIMPRPDLAAIGVAYRRIPVMAIGRDVYCDTRIILRKLEELFPEGKLGTSTPETIAIQKLLEIWHVEGPLFSHGVGSMPSSHFSHPKFVKDREQLLGKPFDLQGRESRRPESHAYIQGAFELFEDLLADGRQWLVGTQRPSLTDLEAAFMVSWLLNSKKALPENLFSPARYPKTRAWISRFDNAVTVSKAQGPKPIKLDGATSTKEILASDYAEPAPGIQESEPLKWLSVGDQVEVFPTDNGMFNKDKGRLVGLTYNEIVIELDNHVARPQLDRTTNKSFGTIQSVDSPPPVMKKLLLMLLKHPLRGLIFSYSFLVQILLLLLRRALLPHFPVYQSLRIQVQRAYMGSASLTFPDLTHRLPVGKMPVRRARKIEGGSVPAYLIPGSRDLAEFAAPMKSGRGQRCVVIYAHGGGYARGEARMYINYMERWIREASRAELDLVFVSVEYPLSVKESHPAQKKAFLEVYRYVLDQGIQPERIIFMGDSAGGSLCLLAQLDLRGVGLPQPAATILISPWLDMNCKVYQGGNGAVETDYFMIANQAVPALAKLFVGAFPADSPEVNPLHHAPEALDGLSPQLIFTGGAEFARYDSEKWAELCRAAGVESKLVIEWAQLHIYAVGSKFTDPAVRKKTDGIIIQWIKEHVRE</sequence>
<dbReference type="InterPro" id="IPR036282">
    <property type="entry name" value="Glutathione-S-Trfase_C_sf"/>
</dbReference>
<evidence type="ECO:0000313" key="5">
    <source>
        <dbReference type="Proteomes" id="UP000077002"/>
    </source>
</evidence>
<dbReference type="PROSITE" id="PS50405">
    <property type="entry name" value="GST_CTER"/>
    <property type="match status" value="1"/>
</dbReference>
<reference evidence="4 5" key="1">
    <citation type="submission" date="2016-03" db="EMBL/GenBank/DDBJ databases">
        <title>Draft genome sequence of the Fonsecaea monophora CBS 269.37.</title>
        <authorList>
            <person name="Bombassaro A."/>
            <person name="Vinicius W.A."/>
            <person name="De Hoog S."/>
            <person name="Sun J."/>
            <person name="Souza E.M."/>
            <person name="Raittz R.T."/>
            <person name="Costa F."/>
            <person name="Leao A.C."/>
            <person name="Tadra-Sfeir M.Z."/>
            <person name="Baura V."/>
            <person name="Balsanelli E."/>
            <person name="Pedrosa F.O."/>
            <person name="Moreno L.F."/>
            <person name="Steffens M.B."/>
            <person name="Xi L."/>
            <person name="Bocca A.L."/>
            <person name="Felipe M.S."/>
            <person name="Teixeira M."/>
            <person name="Telles Filho F.Q."/>
            <person name="Azevedo C.M."/>
            <person name="Gomes R."/>
            <person name="Vicente V.A."/>
        </authorList>
    </citation>
    <scope>NUCLEOTIDE SEQUENCE [LARGE SCALE GENOMIC DNA]</scope>
    <source>
        <strain evidence="4 5">CBS 269.37</strain>
    </source>
</reference>
<evidence type="ECO:0000259" key="2">
    <source>
        <dbReference type="PROSITE" id="PS50404"/>
    </source>
</evidence>
<dbReference type="Proteomes" id="UP000077002">
    <property type="component" value="Unassembled WGS sequence"/>
</dbReference>
<dbReference type="PROSITE" id="PS50404">
    <property type="entry name" value="GST_NTER"/>
    <property type="match status" value="1"/>
</dbReference>
<dbReference type="Gene3D" id="1.20.1050.10">
    <property type="match status" value="1"/>
</dbReference>
<dbReference type="PANTHER" id="PTHR48081:SF8">
    <property type="entry name" value="ALPHA_BETA HYDROLASE FOLD-3 DOMAIN-CONTAINING PROTEIN-RELATED"/>
    <property type="match status" value="1"/>
</dbReference>
<protein>
    <recommendedName>
        <fullName evidence="6">GST N-terminal domain-containing protein</fullName>
    </recommendedName>
</protein>
<dbReference type="CDD" id="cd00299">
    <property type="entry name" value="GST_C_family"/>
    <property type="match status" value="1"/>
</dbReference>
<comment type="caution">
    <text evidence="4">The sequence shown here is derived from an EMBL/GenBank/DDBJ whole genome shotgun (WGS) entry which is preliminary data.</text>
</comment>
<dbReference type="CDD" id="cd00570">
    <property type="entry name" value="GST_N_family"/>
    <property type="match status" value="1"/>
</dbReference>
<proteinExistence type="predicted"/>
<dbReference type="PANTHER" id="PTHR48081">
    <property type="entry name" value="AB HYDROLASE SUPERFAMILY PROTEIN C4A8.06C"/>
    <property type="match status" value="1"/>
</dbReference>
<dbReference type="Gene3D" id="3.40.30.110">
    <property type="match status" value="1"/>
</dbReference>
<dbReference type="GeneID" id="34598538"/>
<dbReference type="Gene3D" id="3.40.50.1820">
    <property type="entry name" value="alpha/beta hydrolase"/>
    <property type="match status" value="1"/>
</dbReference>
<dbReference type="SUPFAM" id="SSF53474">
    <property type="entry name" value="alpha/beta-Hydrolases"/>
    <property type="match status" value="1"/>
</dbReference>
<dbReference type="SUPFAM" id="SSF52833">
    <property type="entry name" value="Thioredoxin-like"/>
    <property type="match status" value="1"/>
</dbReference>
<dbReference type="EMBL" id="LVKK01000016">
    <property type="protein sequence ID" value="OAG42491.1"/>
    <property type="molecule type" value="Genomic_DNA"/>
</dbReference>
<dbReference type="InterPro" id="IPR004045">
    <property type="entry name" value="Glutathione_S-Trfase_N"/>
</dbReference>
<keyword evidence="5" id="KW-1185">Reference proteome</keyword>
<dbReference type="SUPFAM" id="SSF47616">
    <property type="entry name" value="GST C-terminal domain-like"/>
    <property type="match status" value="1"/>
</dbReference>
<dbReference type="InterPro" id="IPR029058">
    <property type="entry name" value="AB_hydrolase_fold"/>
</dbReference>
<organism evidence="4 5">
    <name type="scientific">Fonsecaea monophora</name>
    <dbReference type="NCBI Taxonomy" id="254056"/>
    <lineage>
        <taxon>Eukaryota</taxon>
        <taxon>Fungi</taxon>
        <taxon>Dikarya</taxon>
        <taxon>Ascomycota</taxon>
        <taxon>Pezizomycotina</taxon>
        <taxon>Eurotiomycetes</taxon>
        <taxon>Chaetothyriomycetidae</taxon>
        <taxon>Chaetothyriales</taxon>
        <taxon>Herpotrichiellaceae</taxon>
        <taxon>Fonsecaea</taxon>
    </lineage>
</organism>
<dbReference type="InterPro" id="IPR010987">
    <property type="entry name" value="Glutathione-S-Trfase_C-like"/>
</dbReference>
<dbReference type="Pfam" id="PF07859">
    <property type="entry name" value="Abhydrolase_3"/>
    <property type="match status" value="1"/>
</dbReference>
<evidence type="ECO:0000259" key="3">
    <source>
        <dbReference type="PROSITE" id="PS50405"/>
    </source>
</evidence>
<dbReference type="AlphaFoldDB" id="A0A177FFK3"/>
<evidence type="ECO:0008006" key="6">
    <source>
        <dbReference type="Google" id="ProtNLM"/>
    </source>
</evidence>
<feature type="domain" description="GST N-terminal" evidence="2">
    <location>
        <begin position="7"/>
        <end position="86"/>
    </location>
</feature>
<evidence type="ECO:0000313" key="4">
    <source>
        <dbReference type="EMBL" id="OAG42491.1"/>
    </source>
</evidence>
<dbReference type="InterPro" id="IPR036249">
    <property type="entry name" value="Thioredoxin-like_sf"/>
</dbReference>
<dbReference type="Pfam" id="PF13417">
    <property type="entry name" value="GST_N_3"/>
    <property type="match status" value="1"/>
</dbReference>
<keyword evidence="1" id="KW-0378">Hydrolase</keyword>
<dbReference type="Pfam" id="PF25907">
    <property type="entry name" value="DUF7962"/>
    <property type="match status" value="1"/>
</dbReference>
<dbReference type="InterPro" id="IPR013094">
    <property type="entry name" value="AB_hydrolase_3"/>
</dbReference>
<dbReference type="RefSeq" id="XP_022514443.1">
    <property type="nucleotide sequence ID" value="XM_022653341.1"/>
</dbReference>
<feature type="domain" description="GST C-terminal" evidence="3">
    <location>
        <begin position="91"/>
        <end position="259"/>
    </location>
</feature>
<dbReference type="InterPro" id="IPR058268">
    <property type="entry name" value="DUF7962"/>
</dbReference>